<dbReference type="EC" id="5.1.1.13" evidence="8"/>
<dbReference type="GO" id="GO:0044550">
    <property type="term" value="P:secondary metabolite biosynthetic process"/>
    <property type="evidence" value="ECO:0007669"/>
    <property type="project" value="UniProtKB-ARBA"/>
</dbReference>
<keyword evidence="4" id="KW-0597">Phosphoprotein</keyword>
<dbReference type="InterPro" id="IPR025110">
    <property type="entry name" value="AMP-bd_C"/>
</dbReference>
<dbReference type="NCBIfam" id="TIGR01720">
    <property type="entry name" value="NRPS-para261"/>
    <property type="match status" value="1"/>
</dbReference>
<dbReference type="FunFam" id="3.40.50.980:FF:000001">
    <property type="entry name" value="Non-ribosomal peptide synthetase"/>
    <property type="match status" value="2"/>
</dbReference>
<comment type="similarity">
    <text evidence="2">Belongs to the ATP-dependent AMP-binding enzyme family.</text>
</comment>
<keyword evidence="6" id="KW-0045">Antibiotic biosynthesis</keyword>
<dbReference type="GO" id="GO:0047689">
    <property type="term" value="F:aspartate racemase activity"/>
    <property type="evidence" value="ECO:0007669"/>
    <property type="project" value="UniProtKB-EC"/>
</dbReference>
<evidence type="ECO:0000256" key="4">
    <source>
        <dbReference type="ARBA" id="ARBA00022553"/>
    </source>
</evidence>
<dbReference type="CDD" id="cd19534">
    <property type="entry name" value="E_NRPS"/>
    <property type="match status" value="1"/>
</dbReference>
<organism evidence="8 9">
    <name type="scientific">Clostridium saccharoperbutylacetonicum N1-4(HMT)</name>
    <dbReference type="NCBI Taxonomy" id="931276"/>
    <lineage>
        <taxon>Bacteria</taxon>
        <taxon>Bacillati</taxon>
        <taxon>Bacillota</taxon>
        <taxon>Clostridia</taxon>
        <taxon>Eubacteriales</taxon>
        <taxon>Clostridiaceae</taxon>
        <taxon>Clostridium</taxon>
    </lineage>
</organism>
<dbReference type="STRING" id="36745.CLSAP_42070"/>
<dbReference type="EMBL" id="CP004121">
    <property type="protein sequence ID" value="AGF58188.1"/>
    <property type="molecule type" value="Genomic_DNA"/>
</dbReference>
<dbReference type="InterPro" id="IPR045851">
    <property type="entry name" value="AMP-bd_C_sf"/>
</dbReference>
<dbReference type="Pfam" id="PF00975">
    <property type="entry name" value="Thioesterase"/>
    <property type="match status" value="1"/>
</dbReference>
<dbReference type="Gene3D" id="3.30.559.30">
    <property type="entry name" value="Nonribosomal peptide synthetase, condensation domain"/>
    <property type="match status" value="3"/>
</dbReference>
<dbReference type="Pfam" id="PF00501">
    <property type="entry name" value="AMP-binding"/>
    <property type="match status" value="2"/>
</dbReference>
<dbReference type="NCBIfam" id="NF003417">
    <property type="entry name" value="PRK04813.1"/>
    <property type="match status" value="2"/>
</dbReference>
<dbReference type="SUPFAM" id="SSF52777">
    <property type="entry name" value="CoA-dependent acyltransferases"/>
    <property type="match status" value="6"/>
</dbReference>
<dbReference type="PRINTS" id="PR00154">
    <property type="entry name" value="AMPBINDING"/>
</dbReference>
<proteinExistence type="inferred from homology"/>
<dbReference type="Gene3D" id="3.40.50.1820">
    <property type="entry name" value="alpha/beta hydrolase"/>
    <property type="match status" value="1"/>
</dbReference>
<reference evidence="8 9" key="1">
    <citation type="submission" date="2013-02" db="EMBL/GenBank/DDBJ databases">
        <title>Genome sequence of Clostridium saccharoperbutylacetonicum N1-4(HMT).</title>
        <authorList>
            <person name="Poehlein A."/>
            <person name="Daniel R."/>
        </authorList>
    </citation>
    <scope>NUCLEOTIDE SEQUENCE [LARGE SCALE GENOMIC DNA]</scope>
    <source>
        <strain evidence="9">N1-4(HMT)</strain>
    </source>
</reference>
<dbReference type="GO" id="GO:0017000">
    <property type="term" value="P:antibiotic biosynthetic process"/>
    <property type="evidence" value="ECO:0007669"/>
    <property type="project" value="UniProtKB-KW"/>
</dbReference>
<feature type="domain" description="Carrier" evidence="7">
    <location>
        <begin position="2436"/>
        <end position="2511"/>
    </location>
</feature>
<dbReference type="InterPro" id="IPR006162">
    <property type="entry name" value="Ppantetheine_attach_site"/>
</dbReference>
<dbReference type="InterPro" id="IPR010071">
    <property type="entry name" value="AA_adenyl_dom"/>
</dbReference>
<dbReference type="FunFam" id="3.40.50.12780:FF:000012">
    <property type="entry name" value="Non-ribosomal peptide synthetase"/>
    <property type="match status" value="2"/>
</dbReference>
<dbReference type="FunFam" id="3.30.300.30:FF:000010">
    <property type="entry name" value="Enterobactin synthetase component F"/>
    <property type="match status" value="2"/>
</dbReference>
<dbReference type="InterPro" id="IPR001242">
    <property type="entry name" value="Condensation_dom"/>
</dbReference>
<dbReference type="SUPFAM" id="SSF47336">
    <property type="entry name" value="ACP-like"/>
    <property type="match status" value="2"/>
</dbReference>
<dbReference type="InterPro" id="IPR023213">
    <property type="entry name" value="CAT-like_dom_sf"/>
</dbReference>
<dbReference type="PANTHER" id="PTHR45527">
    <property type="entry name" value="NONRIBOSOMAL PEPTIDE SYNTHETASE"/>
    <property type="match status" value="1"/>
</dbReference>
<dbReference type="InterPro" id="IPR000873">
    <property type="entry name" value="AMP-dep_synth/lig_dom"/>
</dbReference>
<accession>M1MPQ1</accession>
<dbReference type="Pfam" id="PF00550">
    <property type="entry name" value="PP-binding"/>
    <property type="match status" value="2"/>
</dbReference>
<dbReference type="Gene3D" id="3.30.559.10">
    <property type="entry name" value="Chloramphenicol acetyltransferase-like domain"/>
    <property type="match status" value="3"/>
</dbReference>
<dbReference type="HOGENOM" id="CLU_000022_11_0_9"/>
<dbReference type="KEGG" id="csr:Cspa_c44350"/>
<dbReference type="Gene3D" id="1.10.287.490">
    <property type="entry name" value="Helix hairpin bin"/>
    <property type="match status" value="1"/>
</dbReference>
<dbReference type="InterPro" id="IPR029058">
    <property type="entry name" value="AB_hydrolase_fold"/>
</dbReference>
<dbReference type="InterPro" id="IPR020459">
    <property type="entry name" value="AMP-binding"/>
</dbReference>
<dbReference type="InterPro" id="IPR001031">
    <property type="entry name" value="Thioesterase"/>
</dbReference>
<dbReference type="FunFam" id="2.30.38.10:FF:000001">
    <property type="entry name" value="Non-ribosomal peptide synthetase PvdI"/>
    <property type="match status" value="2"/>
</dbReference>
<comment type="cofactor">
    <cofactor evidence="1">
        <name>pantetheine 4'-phosphate</name>
        <dbReference type="ChEBI" id="CHEBI:47942"/>
    </cofactor>
</comment>
<dbReference type="SUPFAM" id="SSF56801">
    <property type="entry name" value="Acetyl-CoA synthetase-like"/>
    <property type="match status" value="2"/>
</dbReference>
<keyword evidence="8" id="KW-0413">Isomerase</keyword>
<evidence type="ECO:0000313" key="8">
    <source>
        <dbReference type="EMBL" id="AGF58188.1"/>
    </source>
</evidence>
<dbReference type="PATRIC" id="fig|931276.5.peg.4468"/>
<evidence type="ECO:0000256" key="1">
    <source>
        <dbReference type="ARBA" id="ARBA00001957"/>
    </source>
</evidence>
<dbReference type="Pfam" id="PF13193">
    <property type="entry name" value="AMP-binding_C"/>
    <property type="match status" value="2"/>
</dbReference>
<name>M1MPQ1_9CLOT</name>
<evidence type="ECO:0000256" key="6">
    <source>
        <dbReference type="ARBA" id="ARBA00023194"/>
    </source>
</evidence>
<dbReference type="Proteomes" id="UP000011728">
    <property type="component" value="Chromosome"/>
</dbReference>
<gene>
    <name evidence="8" type="ORF">Cspa_c44350</name>
</gene>
<dbReference type="Gene3D" id="2.30.38.10">
    <property type="entry name" value="Luciferase, Domain 3"/>
    <property type="match status" value="2"/>
</dbReference>
<dbReference type="GO" id="GO:0043041">
    <property type="term" value="P:amino acid activation for nonribosomal peptide biosynthetic process"/>
    <property type="evidence" value="ECO:0007669"/>
    <property type="project" value="TreeGrafter"/>
</dbReference>
<keyword evidence="9" id="KW-1185">Reference proteome</keyword>
<dbReference type="Gene3D" id="3.40.50.980">
    <property type="match status" value="4"/>
</dbReference>
<dbReference type="Pfam" id="PF00668">
    <property type="entry name" value="Condensation"/>
    <property type="match status" value="3"/>
</dbReference>
<dbReference type="PROSITE" id="PS50075">
    <property type="entry name" value="CARRIER"/>
    <property type="match status" value="2"/>
</dbReference>
<feature type="domain" description="Carrier" evidence="7">
    <location>
        <begin position="937"/>
        <end position="1011"/>
    </location>
</feature>
<sequence>MKYELTHAQRRILNADSLYQNSSISNIGGICYVPGDVDFKTLGKAIAGVVKKNEIFQFEFKKDNGQVYQEQNEIKQNEIEFIDFNNDKSKFNKWSRQFFDESMSVSDKFLYKFALFKLDDKRKGYLAKCHHIISDGYSLATIGKQVGKIYDNLLNIRESEIITVPYSEYIKSERDYLQSEKFLRDKEFWNEEFSNLNEEFLFKETYDSRGNSYKYKISKELIDKLHKLLSENNISRSTFFMSLLYLYIYKQTGEKDIVIGMPVYNRISKRMREAIGMFVSTVPVNFKINNELNFKDFIKELNGKLRSCYKHQSYPYNVLVNDLKLPAKGYDGLFKIVFNYYNDSFRYPMNNSEIQVEEITSKQVGVPLNLILKDFSESNLELEFQYRISEFSENEIKIMCKCINNMLEQLVDNIYICVKDLKLVDRTEEKVLLKDFNVTNFPYNKVTTIKELFEEQVEKTPNNIAVVYRNKKLTYKELNERANSLARFLIGKGVKAETVVGIMVDRSLEMLIGIIGILKAGGAYLPIDPEYPDDRIKYILKDSKTKILLTQDELLVTVNYFGEVISLDDSSVYEMENSNVNIKGNSNDLAYVIYTSGTTGKPKGVMVEQESLVNLCIWHNEYYEVTEKDRATKYAGFGFDASVWEIFPYIIAGAALYIIDKTIMLDKFSLNKYYEQNQITISFLPTQMCEEFMNLENKYLRKLLTGADKLKVFKKQTYELVNNYGPTENAVVTTSFKVNKNYNNIPIGKPINNSKIYILGIDNGLMPIGVVGELCVSGDGIARGYINRDDLTKEKFVDNPFEKGLKMYRTGDLARWLPDGNIEYLGRIDNQIKIRGFRIEIGEIENQFLKIEGINEVVVIGKKDKNENTYLCAYVSMEKELEVAKLKEELAKELPDYMLPKYIIKIDRLPLTPNGKVDKKALPEIDISEIVNTEYKSPRNEIEDALVEAWKEVLGIDKIGINDNYYELGGDSIKSIQIVSALHNSGIKLEIKDLMKYQTIEELSKRVKYNQVKVEQGIIEGEVYFSPIQKWFLDNNFANQNHFNQAFSFDIKNGIDEQILKQAFIEIMKHHDALRMSYVKKDNKINQINRNIEDIQNMFTLNIYNIENEENCEKEVEALSNKIQEGLSLEKGILVKLGVFKTNKGDHLLIAIHHMIIDGVSWRILLEDLEKAYKSIKCGKQVVLPQKTTSYKAWVKNLYEYSNSKELHREKEYWSNLESVDIKELPKDFNKSKSIVGNSKNITISLSRGETERLLRKTNKAYNTDINDILLCSLGLAVKQWSKNDEILIGLEGHGREEIIEEVSINRTIGWFTSTCPVILDMKNSDDIGYSIKYTKETLRHIPNKGVGYGILKYLTNFENKKDISLKLNPEIGFNYLGEFGKNSDETLFKFSDLSSGKAISEQNEKINSIEINGFVIDGELKFIINYSIEEYKQETIEKLTELYRKKLLEIIEHCELIKEVERTPWDYGDKELKIEDLNKIISYKKEITKIHSLTPMQEGILYNSIIDSDSHAYFEQSVFTVTGLLDIEILNKAFNKLIEKYEILRTTFLNENISKPKQVVLGKRELKIYYNDISDLAVDKEEYLEEFKNKDKDRGFDLKNDCLIRVSVIKTGKDIFKIIYSFHHIIMDGWCLGIIIKDVIDMYRLISKNKEVMFDETEEYSGYLEWLDKQDKEYQLNYWSNYLSEYEQEVSIPKFNTEVKNFINEEEKIIISEDLTCKLKKMAEMNSITLNSVIQTAWGILLQKYNDANDVVFGSVVSGRPSEINSIENIVGLFINTVPVRVKAEDNAEFIDIAKKMNEDFIEVNSHSYCSLAEIQALTSMKTNLINNIVAFENYPIDRDMLNSYISDESGIKIINDVEMFEQINYDFALLVIPGDNLTFKIKYNGNVYSKETIKQIINNLYTELNCVIGNPNIKLRDIDILSSDEKNKLLKEYNNTRMDIPNDATIIDLFEKQVEKTPNNIVAVYKEKKLTYRELNEKSNSLARILIKKGVKAETIVGIMVDRSLEMLIGIMGVLKAGGAYLPIDSEYPEDRIKYMLEDSRARILLTQNKLLKNINYEGETIDLEAANLYEKEKSNIRIVRKVNDLAYVIYTSGTTGKPKGVMVEQKALVNLCLWHNEYYEVTEIDRAAKYAGFGFDASVWEIFPYIISGAALYIVEKAIMLDKDQLNKYYEKNQITIGFLPTQMCEEFINLKNKSLRKLLTGADKLNYYKEQTYELINNYGPTENAVVTTSFKVDKNYKNIPIGKPISNSKIYILGRNNSLMPIGATGELCVSGDGLARGYLNRVELTREKFVDNPFEEGTKIYRTGDLARWLPNGNIEYLGRIDNQVKIRGFRIEIGEIENQLLKIEGINGAVVIANGNDNLDKQLLAYVAAEKELEVASIKDQLSRELPVYMIPNHIIQMDKLPITQNGKVNRKALAELAVTQMSEREYEPPRNEIEDKLVAIWEDLLNVKKVGIDDNFYELGGHSLKGALLKSKIKENLNIEIPLNVLFAKLTIRELSECIDKGEYACEDYIVFNEQAKKTVICFPPYMAYGFFYNGIAERVKDYKMYSYNFIYSENLIEDYVNRILSLSDAKKIVFFGWSAGGKLAVEIADKMNKMGYDVTDVVLLDTMPLNFNKISADDNNSHKISKEREAQFAAENMAEVLERVSQDMPKYLEFIENDNEAEEKMTKYLEYYNSPSTVKDVTSKLHLILIPDECREEGDLKNEEIHAGWKQISKDVITYKGFGRHEDMLNDENIDKNANVIFNIFEKIEF</sequence>
<evidence type="ECO:0000256" key="2">
    <source>
        <dbReference type="ARBA" id="ARBA00006432"/>
    </source>
</evidence>
<keyword evidence="3" id="KW-0596">Phosphopantetheine</keyword>
<dbReference type="InterPro" id="IPR010060">
    <property type="entry name" value="NRPS_synth"/>
</dbReference>
<dbReference type="InterPro" id="IPR036736">
    <property type="entry name" value="ACP-like_sf"/>
</dbReference>
<dbReference type="PROSITE" id="PS00455">
    <property type="entry name" value="AMP_BINDING"/>
    <property type="match status" value="2"/>
</dbReference>
<dbReference type="Gene3D" id="3.30.300.30">
    <property type="match status" value="2"/>
</dbReference>
<dbReference type="eggNOG" id="COG1020">
    <property type="taxonomic scope" value="Bacteria"/>
</dbReference>
<dbReference type="PROSITE" id="PS00012">
    <property type="entry name" value="PHOSPHOPANTETHEINE"/>
    <property type="match status" value="1"/>
</dbReference>
<dbReference type="NCBIfam" id="TIGR01733">
    <property type="entry name" value="AA-adenyl-dom"/>
    <property type="match status" value="2"/>
</dbReference>
<dbReference type="FunFam" id="1.10.1200.10:FF:000005">
    <property type="entry name" value="Nonribosomal peptide synthetase 1"/>
    <property type="match status" value="2"/>
</dbReference>
<evidence type="ECO:0000256" key="3">
    <source>
        <dbReference type="ARBA" id="ARBA00022450"/>
    </source>
</evidence>
<dbReference type="SUPFAM" id="SSF53474">
    <property type="entry name" value="alpha/beta-Hydrolases"/>
    <property type="match status" value="1"/>
</dbReference>
<dbReference type="CDD" id="cd19543">
    <property type="entry name" value="DCL_NRPS"/>
    <property type="match status" value="1"/>
</dbReference>
<dbReference type="RefSeq" id="WP_015394499.1">
    <property type="nucleotide sequence ID" value="NC_020291.1"/>
</dbReference>
<dbReference type="GO" id="GO:0005737">
    <property type="term" value="C:cytoplasm"/>
    <property type="evidence" value="ECO:0007669"/>
    <property type="project" value="TreeGrafter"/>
</dbReference>
<dbReference type="InterPro" id="IPR009081">
    <property type="entry name" value="PP-bd_ACP"/>
</dbReference>
<keyword evidence="5" id="KW-0677">Repeat</keyword>
<dbReference type="GO" id="GO:0031177">
    <property type="term" value="F:phosphopantetheine binding"/>
    <property type="evidence" value="ECO:0007669"/>
    <property type="project" value="TreeGrafter"/>
</dbReference>
<dbReference type="GO" id="GO:0008610">
    <property type="term" value="P:lipid biosynthetic process"/>
    <property type="evidence" value="ECO:0007669"/>
    <property type="project" value="UniProtKB-ARBA"/>
</dbReference>
<dbReference type="InterPro" id="IPR020845">
    <property type="entry name" value="AMP-binding_CS"/>
</dbReference>
<evidence type="ECO:0000256" key="5">
    <source>
        <dbReference type="ARBA" id="ARBA00022737"/>
    </source>
</evidence>
<evidence type="ECO:0000313" key="9">
    <source>
        <dbReference type="Proteomes" id="UP000011728"/>
    </source>
</evidence>
<evidence type="ECO:0000259" key="7">
    <source>
        <dbReference type="PROSITE" id="PS50075"/>
    </source>
</evidence>
<dbReference type="Gene3D" id="1.10.1200.10">
    <property type="entry name" value="ACP-like"/>
    <property type="match status" value="2"/>
</dbReference>
<dbReference type="PANTHER" id="PTHR45527:SF1">
    <property type="entry name" value="FATTY ACID SYNTHASE"/>
    <property type="match status" value="1"/>
</dbReference>
<protein>
    <submittedName>
        <fullName evidence="8">Amino acid adenylation domain protein</fullName>
        <ecNumber evidence="8">5.1.1.13</ecNumber>
    </submittedName>
</protein>